<proteinExistence type="predicted"/>
<comment type="caution">
    <text evidence="2">The sequence shown here is derived from an EMBL/GenBank/DDBJ whole genome shotgun (WGS) entry which is preliminary data.</text>
</comment>
<dbReference type="Proteomes" id="UP000587002">
    <property type="component" value="Unassembled WGS sequence"/>
</dbReference>
<sequence length="299" mass="30710">MSNPLVAPVTPSVSPEDGIAIYDFAHDSAAAFKSGDWIEGSLNAGAAALDALAFVADPFQAIAVSAFSWAMEHIDPLPKMLDSLAGSPDVIQANAATWANVAEHLNGAADEMANAVKADTAGWYGPAIDAYRPVGLGEAELIRGAAAAATAVGAAVTAAGAAIAAFRTLVRDTIAEWMYKLVKWLATRLAALALSLGAATPLLVADAIRMVAECSTKVAKILEQVVSSIKNLASMIKKLKPVLDKVKDAMEPLKKISKAAGDVPLASLTTGQQAVRNAAISATGLDDKDYAKTVGGDEG</sequence>
<dbReference type="RefSeq" id="WP_179718879.1">
    <property type="nucleotide sequence ID" value="NZ_BAABFH010000001.1"/>
</dbReference>
<evidence type="ECO:0008006" key="4">
    <source>
        <dbReference type="Google" id="ProtNLM"/>
    </source>
</evidence>
<dbReference type="AlphaFoldDB" id="A0A853AG92"/>
<accession>A0A853AG92</accession>
<gene>
    <name evidence="2" type="ORF">HNR68_001456</name>
</gene>
<dbReference type="EMBL" id="JACCFJ010000001">
    <property type="protein sequence ID" value="NYI82826.1"/>
    <property type="molecule type" value="Genomic_DNA"/>
</dbReference>
<organism evidence="2 3">
    <name type="scientific">Saccharopolyspora hordei</name>
    <dbReference type="NCBI Taxonomy" id="1838"/>
    <lineage>
        <taxon>Bacteria</taxon>
        <taxon>Bacillati</taxon>
        <taxon>Actinomycetota</taxon>
        <taxon>Actinomycetes</taxon>
        <taxon>Pseudonocardiales</taxon>
        <taxon>Pseudonocardiaceae</taxon>
        <taxon>Saccharopolyspora</taxon>
    </lineage>
</organism>
<protein>
    <recommendedName>
        <fullName evidence="4">PPE domain-containing protein</fullName>
    </recommendedName>
</protein>
<keyword evidence="1" id="KW-0812">Transmembrane</keyword>
<evidence type="ECO:0000313" key="3">
    <source>
        <dbReference type="Proteomes" id="UP000587002"/>
    </source>
</evidence>
<keyword evidence="3" id="KW-1185">Reference proteome</keyword>
<feature type="transmembrane region" description="Helical" evidence="1">
    <location>
        <begin position="141"/>
        <end position="165"/>
    </location>
</feature>
<keyword evidence="1" id="KW-0472">Membrane</keyword>
<evidence type="ECO:0000313" key="2">
    <source>
        <dbReference type="EMBL" id="NYI82826.1"/>
    </source>
</evidence>
<reference evidence="2 3" key="1">
    <citation type="submission" date="2020-07" db="EMBL/GenBank/DDBJ databases">
        <title>Sequencing the genomes of 1000 actinobacteria strains.</title>
        <authorList>
            <person name="Klenk H.-P."/>
        </authorList>
    </citation>
    <scope>NUCLEOTIDE SEQUENCE [LARGE SCALE GENOMIC DNA]</scope>
    <source>
        <strain evidence="2 3">DSM 44065</strain>
    </source>
</reference>
<evidence type="ECO:0000256" key="1">
    <source>
        <dbReference type="SAM" id="Phobius"/>
    </source>
</evidence>
<name>A0A853AG92_9PSEU</name>
<keyword evidence="1" id="KW-1133">Transmembrane helix</keyword>
<feature type="transmembrane region" description="Helical" evidence="1">
    <location>
        <begin position="185"/>
        <end position="205"/>
    </location>
</feature>